<evidence type="ECO:0000313" key="1">
    <source>
        <dbReference type="EMBL" id="CCO19124.1"/>
    </source>
</evidence>
<proteinExistence type="predicted"/>
<dbReference type="Proteomes" id="UP000198341">
    <property type="component" value="Chromosome 12"/>
</dbReference>
<name>K8EMB9_9CHLO</name>
<dbReference type="RefSeq" id="XP_007510009.1">
    <property type="nucleotide sequence ID" value="XM_007509947.1"/>
</dbReference>
<gene>
    <name evidence="1" type="ordered locus">Bathy12g02030</name>
</gene>
<reference evidence="1 2" key="1">
    <citation type="submission" date="2011-10" db="EMBL/GenBank/DDBJ databases">
        <authorList>
            <person name="Genoscope - CEA"/>
        </authorList>
    </citation>
    <scope>NUCLEOTIDE SEQUENCE [LARGE SCALE GENOMIC DNA]</scope>
    <source>
        <strain evidence="1 2">RCC 1105</strain>
    </source>
</reference>
<keyword evidence="2" id="KW-1185">Reference proteome</keyword>
<protein>
    <submittedName>
        <fullName evidence="1">Uncharacterized protein</fullName>
    </submittedName>
</protein>
<dbReference type="AlphaFoldDB" id="K8EMB9"/>
<dbReference type="KEGG" id="bpg:Bathy12g02030"/>
<accession>K8EMB9</accession>
<organism evidence="1 2">
    <name type="scientific">Bathycoccus prasinos</name>
    <dbReference type="NCBI Taxonomy" id="41875"/>
    <lineage>
        <taxon>Eukaryota</taxon>
        <taxon>Viridiplantae</taxon>
        <taxon>Chlorophyta</taxon>
        <taxon>Mamiellophyceae</taxon>
        <taxon>Mamiellales</taxon>
        <taxon>Bathycoccaceae</taxon>
        <taxon>Bathycoccus</taxon>
    </lineage>
</organism>
<dbReference type="EMBL" id="FO082267">
    <property type="protein sequence ID" value="CCO19124.1"/>
    <property type="molecule type" value="Genomic_DNA"/>
</dbReference>
<evidence type="ECO:0000313" key="2">
    <source>
        <dbReference type="Proteomes" id="UP000198341"/>
    </source>
</evidence>
<sequence>MDAETFNQLVSLGTWDKIVPECKRLALIGKITNGVLGQAYVVLTACKNQGEDENVLKTLENIIQLLTQTLLQLEADSPSKRALDEMMTLNPDETFDGKAACREITERLDASVDDVVLELQKFLKNCELQDAAFERDLALATETDNREEFDRLTGLVAAKLEAKRRTLAILGYLEIS</sequence>
<dbReference type="GeneID" id="19012414"/>